<dbReference type="Pfam" id="PF01979">
    <property type="entry name" value="Amidohydro_1"/>
    <property type="match status" value="1"/>
</dbReference>
<dbReference type="GeneID" id="93280862"/>
<dbReference type="GO" id="GO:0000256">
    <property type="term" value="P:allantoin catabolic process"/>
    <property type="evidence" value="ECO:0007669"/>
    <property type="project" value="InterPro"/>
</dbReference>
<dbReference type="SUPFAM" id="SSF51556">
    <property type="entry name" value="Metallo-dependent hydrolases"/>
    <property type="match status" value="1"/>
</dbReference>
<organism evidence="8 9">
    <name type="scientific">Enterocloster lavalensis</name>
    <dbReference type="NCBI Taxonomy" id="460384"/>
    <lineage>
        <taxon>Bacteria</taxon>
        <taxon>Bacillati</taxon>
        <taxon>Bacillota</taxon>
        <taxon>Clostridia</taxon>
        <taxon>Lachnospirales</taxon>
        <taxon>Lachnospiraceae</taxon>
        <taxon>Enterocloster</taxon>
    </lineage>
</organism>
<evidence type="ECO:0000256" key="1">
    <source>
        <dbReference type="ARBA" id="ARBA00001947"/>
    </source>
</evidence>
<evidence type="ECO:0000256" key="2">
    <source>
        <dbReference type="ARBA" id="ARBA00008829"/>
    </source>
</evidence>
<accession>A0A1I0G483</accession>
<dbReference type="InterPro" id="IPR050138">
    <property type="entry name" value="DHOase/Allantoinase_Hydrolase"/>
</dbReference>
<sequence length="462" mass="50996">MERYDLLIKNGTLVLEDCCRQADLGIRDGRIAKIGCGPSDQAERVMDATGIHVFPGAIDTHCHTMDPGSLSFREDWASVSRAAASGGFTCLIDMPNIDPPIVNLETLEFKKETAGNTSVVDFAFWGAGILRAASHVGELRRAGCAAFKAFTSDAGPSYPSLGNQEIVDMMEVVREAGGIMAFHAEDLEIVTELTRRAVEAGRSWNLRLHEQVRPYYAELQAIQSILLFAAHTGCPVHICHLSIPEGAQAVREARERGVDVTVESCAHYFLFNYEDQYNLGPFAKIMPPLRSRERSDRLWDYLKCGAIDYLGTDHGPYPEHEKMPADHNYWNSPGGAPSIDAAWPSMLDEAIHRRGMKPWEIARVTSLNAARRFGLYPQKGSIREGADADLALVNLDETWTYSAEHSLCKTKCPRYAYEGRSIQAKVTATLVRGTPVWENGQIRAESGYGRFVPSKTAGGEGK</sequence>
<dbReference type="GO" id="GO:0005737">
    <property type="term" value="C:cytoplasm"/>
    <property type="evidence" value="ECO:0007669"/>
    <property type="project" value="TreeGrafter"/>
</dbReference>
<dbReference type="GO" id="GO:0050897">
    <property type="term" value="F:cobalt ion binding"/>
    <property type="evidence" value="ECO:0007669"/>
    <property type="project" value="InterPro"/>
</dbReference>
<dbReference type="Gene3D" id="3.20.20.140">
    <property type="entry name" value="Metal-dependent hydrolases"/>
    <property type="match status" value="1"/>
</dbReference>
<dbReference type="Proteomes" id="UP000198508">
    <property type="component" value="Unassembled WGS sequence"/>
</dbReference>
<keyword evidence="4" id="KW-0479">Metal-binding</keyword>
<dbReference type="RefSeq" id="WP_092363601.1">
    <property type="nucleotide sequence ID" value="NZ_DAINWJ010000086.1"/>
</dbReference>
<reference evidence="9" key="1">
    <citation type="submission" date="2016-10" db="EMBL/GenBank/DDBJ databases">
        <authorList>
            <person name="Varghese N."/>
            <person name="Submissions S."/>
        </authorList>
    </citation>
    <scope>NUCLEOTIDE SEQUENCE [LARGE SCALE GENOMIC DNA]</scope>
    <source>
        <strain evidence="9">NLAE-zl-G277</strain>
    </source>
</reference>
<dbReference type="InterPro" id="IPR032466">
    <property type="entry name" value="Metal_Hydrolase"/>
</dbReference>
<comment type="subunit">
    <text evidence="3">Homotetramer.</text>
</comment>
<evidence type="ECO:0000256" key="6">
    <source>
        <dbReference type="ARBA" id="ARBA00022833"/>
    </source>
</evidence>
<comment type="similarity">
    <text evidence="2">Belongs to the metallo-dependent hydrolases superfamily. Hydantoinase/dihydropyrimidinase family.</text>
</comment>
<dbReference type="Gene3D" id="2.30.40.10">
    <property type="entry name" value="Urease, subunit C, domain 1"/>
    <property type="match status" value="1"/>
</dbReference>
<comment type="cofactor">
    <cofactor evidence="1">
        <name>Zn(2+)</name>
        <dbReference type="ChEBI" id="CHEBI:29105"/>
    </cofactor>
</comment>
<evidence type="ECO:0000256" key="5">
    <source>
        <dbReference type="ARBA" id="ARBA00022801"/>
    </source>
</evidence>
<keyword evidence="9" id="KW-1185">Reference proteome</keyword>
<keyword evidence="5" id="KW-0378">Hydrolase</keyword>
<proteinExistence type="inferred from homology"/>
<dbReference type="AlphaFoldDB" id="A0A1I0G483"/>
<protein>
    <submittedName>
        <fullName evidence="8">Allantoinase</fullName>
    </submittedName>
</protein>
<dbReference type="EMBL" id="FOIM01000010">
    <property type="protein sequence ID" value="SET65440.1"/>
    <property type="molecule type" value="Genomic_DNA"/>
</dbReference>
<evidence type="ECO:0000256" key="3">
    <source>
        <dbReference type="ARBA" id="ARBA00011881"/>
    </source>
</evidence>
<dbReference type="InterPro" id="IPR011059">
    <property type="entry name" value="Metal-dep_hydrolase_composite"/>
</dbReference>
<evidence type="ECO:0000313" key="8">
    <source>
        <dbReference type="EMBL" id="SET65440.1"/>
    </source>
</evidence>
<name>A0A1I0G483_9FIRM</name>
<keyword evidence="6" id="KW-0862">Zinc</keyword>
<evidence type="ECO:0000313" key="9">
    <source>
        <dbReference type="Proteomes" id="UP000198508"/>
    </source>
</evidence>
<dbReference type="PANTHER" id="PTHR43668">
    <property type="entry name" value="ALLANTOINASE"/>
    <property type="match status" value="1"/>
</dbReference>
<evidence type="ECO:0000259" key="7">
    <source>
        <dbReference type="Pfam" id="PF01979"/>
    </source>
</evidence>
<dbReference type="GO" id="GO:0008270">
    <property type="term" value="F:zinc ion binding"/>
    <property type="evidence" value="ECO:0007669"/>
    <property type="project" value="InterPro"/>
</dbReference>
<dbReference type="InterPro" id="IPR017593">
    <property type="entry name" value="Allantoinase"/>
</dbReference>
<dbReference type="GO" id="GO:0004038">
    <property type="term" value="F:allantoinase activity"/>
    <property type="evidence" value="ECO:0007669"/>
    <property type="project" value="InterPro"/>
</dbReference>
<feature type="domain" description="Amidohydrolase-related" evidence="7">
    <location>
        <begin position="53"/>
        <end position="433"/>
    </location>
</feature>
<evidence type="ECO:0000256" key="4">
    <source>
        <dbReference type="ARBA" id="ARBA00022723"/>
    </source>
</evidence>
<dbReference type="FunFam" id="3.20.20.140:FF:000174">
    <property type="entry name" value="Dihydropyrimidinase-related protein 2"/>
    <property type="match status" value="1"/>
</dbReference>
<dbReference type="PANTHER" id="PTHR43668:SF4">
    <property type="entry name" value="ALLANTOINASE"/>
    <property type="match status" value="1"/>
</dbReference>
<dbReference type="GO" id="GO:0006145">
    <property type="term" value="P:purine nucleobase catabolic process"/>
    <property type="evidence" value="ECO:0007669"/>
    <property type="project" value="TreeGrafter"/>
</dbReference>
<dbReference type="NCBIfam" id="TIGR03178">
    <property type="entry name" value="allantoinase"/>
    <property type="match status" value="1"/>
</dbReference>
<dbReference type="InterPro" id="IPR006680">
    <property type="entry name" value="Amidohydro-rel"/>
</dbReference>
<dbReference type="SUPFAM" id="SSF51338">
    <property type="entry name" value="Composite domain of metallo-dependent hydrolases"/>
    <property type="match status" value="1"/>
</dbReference>
<dbReference type="STRING" id="460384.SAMN05216313_110112"/>
<gene>
    <name evidence="8" type="ORF">SAMN05216313_110112</name>
</gene>